<dbReference type="InterPro" id="IPR027417">
    <property type="entry name" value="P-loop_NTPase"/>
</dbReference>
<reference evidence="2" key="2">
    <citation type="journal article" date="2014" name="ISME J.">
        <title>Microbial stratification in low pH oxic and suboxic macroscopic growths along an acid mine drainage.</title>
        <authorList>
            <person name="Mendez-Garcia C."/>
            <person name="Mesa V."/>
            <person name="Sprenger R.R."/>
            <person name="Richter M."/>
            <person name="Diez M.S."/>
            <person name="Solano J."/>
            <person name="Bargiela R."/>
            <person name="Golyshina O.V."/>
            <person name="Manteca A."/>
            <person name="Ramos J.L."/>
            <person name="Gallego J.R."/>
            <person name="Llorente I."/>
            <person name="Martins Dos Santos V.A."/>
            <person name="Jensen O.N."/>
            <person name="Pelaez A.I."/>
            <person name="Sanchez J."/>
            <person name="Ferrer M."/>
        </authorList>
    </citation>
    <scope>NUCLEOTIDE SEQUENCE</scope>
</reference>
<dbReference type="GO" id="GO:0016887">
    <property type="term" value="F:ATP hydrolysis activity"/>
    <property type="evidence" value="ECO:0007669"/>
    <property type="project" value="InterPro"/>
</dbReference>
<dbReference type="Gene3D" id="3.40.50.300">
    <property type="entry name" value="P-loop containing nucleotide triphosphate hydrolases"/>
    <property type="match status" value="1"/>
</dbReference>
<evidence type="ECO:0000313" key="2">
    <source>
        <dbReference type="EMBL" id="EQD42027.1"/>
    </source>
</evidence>
<sequence>MELWHARDTSSDMLSGGMKRKIFVAMALAANADTVFLDEPTTGLDPLSRLEVWSAIKRLKGTMVLTTHYMEEAAELSDEVFMVETGKIIAKGDIKSLLSKFNGLLRAETSKPVKAKYKIGNTSIEYIKIKDAERYVKMGYSIKPITLDDLFVMRGVNIES</sequence>
<dbReference type="PANTHER" id="PTHR43582">
    <property type="entry name" value="LINEARMYCIN RESISTANCE ATP-BINDING PROTEIN LNRL"/>
    <property type="match status" value="1"/>
</dbReference>
<accession>T0ZCS3</accession>
<dbReference type="GO" id="GO:0005524">
    <property type="term" value="F:ATP binding"/>
    <property type="evidence" value="ECO:0007669"/>
    <property type="project" value="InterPro"/>
</dbReference>
<dbReference type="PANTHER" id="PTHR43582:SF2">
    <property type="entry name" value="LINEARMYCIN RESISTANCE ATP-BINDING PROTEIN LNRL"/>
    <property type="match status" value="1"/>
</dbReference>
<reference evidence="2" key="1">
    <citation type="submission" date="2013-08" db="EMBL/GenBank/DDBJ databases">
        <authorList>
            <person name="Mendez C."/>
            <person name="Richter M."/>
            <person name="Ferrer M."/>
            <person name="Sanchez J."/>
        </authorList>
    </citation>
    <scope>NUCLEOTIDE SEQUENCE</scope>
</reference>
<dbReference type="AlphaFoldDB" id="T0ZCS3"/>
<feature type="domain" description="ABC transporter" evidence="1">
    <location>
        <begin position="5"/>
        <end position="42"/>
    </location>
</feature>
<gene>
    <name evidence="2" type="ORF">B1B_14244</name>
</gene>
<protein>
    <submittedName>
        <fullName evidence="2">ABC transporter, ATP binding protein related protein</fullName>
    </submittedName>
</protein>
<dbReference type="InterPro" id="IPR003439">
    <property type="entry name" value="ABC_transporter-like_ATP-bd"/>
</dbReference>
<proteinExistence type="predicted"/>
<dbReference type="EMBL" id="AUZY01009424">
    <property type="protein sequence ID" value="EQD42027.1"/>
    <property type="molecule type" value="Genomic_DNA"/>
</dbReference>
<name>T0ZCS3_9ZZZZ</name>
<dbReference type="Pfam" id="PF00005">
    <property type="entry name" value="ABC_tran"/>
    <property type="match status" value="1"/>
</dbReference>
<evidence type="ECO:0000259" key="1">
    <source>
        <dbReference type="Pfam" id="PF00005"/>
    </source>
</evidence>
<dbReference type="SUPFAM" id="SSF52540">
    <property type="entry name" value="P-loop containing nucleoside triphosphate hydrolases"/>
    <property type="match status" value="1"/>
</dbReference>
<organism evidence="2">
    <name type="scientific">mine drainage metagenome</name>
    <dbReference type="NCBI Taxonomy" id="410659"/>
    <lineage>
        <taxon>unclassified sequences</taxon>
        <taxon>metagenomes</taxon>
        <taxon>ecological metagenomes</taxon>
    </lineage>
</organism>
<comment type="caution">
    <text evidence="2">The sequence shown here is derived from an EMBL/GenBank/DDBJ whole genome shotgun (WGS) entry which is preliminary data.</text>
</comment>